<dbReference type="GO" id="GO:0005886">
    <property type="term" value="C:plasma membrane"/>
    <property type="evidence" value="ECO:0007669"/>
    <property type="project" value="UniProtKB-SubCell"/>
</dbReference>
<dbReference type="InterPro" id="IPR001123">
    <property type="entry name" value="LeuE-type"/>
</dbReference>
<dbReference type="KEGG" id="sast:CD934_12380"/>
<dbReference type="PANTHER" id="PTHR30086">
    <property type="entry name" value="ARGININE EXPORTER PROTEIN ARGO"/>
    <property type="match status" value="1"/>
</dbReference>
<feature type="transmembrane region" description="Helical" evidence="7">
    <location>
        <begin position="152"/>
        <end position="180"/>
    </location>
</feature>
<reference evidence="8 9" key="1">
    <citation type="submission" date="2017-07" db="EMBL/GenBank/DDBJ databases">
        <title>The Complete Genome of Streptomyces asterosporus-ZSY.</title>
        <authorList>
            <person name="Zhang S."/>
        </authorList>
    </citation>
    <scope>NUCLEOTIDE SEQUENCE [LARGE SCALE GENOMIC DNA]</scope>
    <source>
        <strain evidence="8 9">DSM 41452</strain>
    </source>
</reference>
<dbReference type="PIRSF" id="PIRSF006324">
    <property type="entry name" value="LeuE"/>
    <property type="match status" value="1"/>
</dbReference>
<dbReference type="RefSeq" id="WP_142232040.1">
    <property type="nucleotide sequence ID" value="NZ_CP022310.1"/>
</dbReference>
<feature type="transmembrane region" description="Helical" evidence="7">
    <location>
        <begin position="192"/>
        <end position="213"/>
    </location>
</feature>
<keyword evidence="9" id="KW-1185">Reference proteome</keyword>
<organism evidence="8 9">
    <name type="scientific">Streptomyces calvus</name>
    <dbReference type="NCBI Taxonomy" id="67282"/>
    <lineage>
        <taxon>Bacteria</taxon>
        <taxon>Bacillati</taxon>
        <taxon>Actinomycetota</taxon>
        <taxon>Actinomycetes</taxon>
        <taxon>Kitasatosporales</taxon>
        <taxon>Streptomycetaceae</taxon>
        <taxon>Streptomyces</taxon>
    </lineage>
</organism>
<keyword evidence="5 7" id="KW-1133">Transmembrane helix</keyword>
<keyword evidence="4 7" id="KW-0812">Transmembrane</keyword>
<protein>
    <submittedName>
        <fullName evidence="8">Leucine efflux protein LeuE</fullName>
    </submittedName>
</protein>
<feature type="transmembrane region" description="Helical" evidence="7">
    <location>
        <begin position="78"/>
        <end position="96"/>
    </location>
</feature>
<accession>A0A514JPZ5</accession>
<dbReference type="PANTHER" id="PTHR30086:SF15">
    <property type="entry name" value="LEUCINE EFFLUX PROTEIN"/>
    <property type="match status" value="1"/>
</dbReference>
<comment type="subcellular location">
    <subcellularLocation>
        <location evidence="1">Cell membrane</location>
        <topology evidence="1">Multi-pass membrane protein</topology>
    </subcellularLocation>
</comment>
<evidence type="ECO:0000256" key="7">
    <source>
        <dbReference type="SAM" id="Phobius"/>
    </source>
</evidence>
<evidence type="ECO:0000256" key="3">
    <source>
        <dbReference type="ARBA" id="ARBA00022475"/>
    </source>
</evidence>
<evidence type="ECO:0000256" key="5">
    <source>
        <dbReference type="ARBA" id="ARBA00022989"/>
    </source>
</evidence>
<evidence type="ECO:0000313" key="9">
    <source>
        <dbReference type="Proteomes" id="UP000316215"/>
    </source>
</evidence>
<evidence type="ECO:0000256" key="4">
    <source>
        <dbReference type="ARBA" id="ARBA00022692"/>
    </source>
</evidence>
<feature type="transmembrane region" description="Helical" evidence="7">
    <location>
        <begin position="12"/>
        <end position="33"/>
    </location>
</feature>
<sequence length="215" mass="22689">MFGVIDLPTYLAGLVLIVLLPGPNSLYVLSVAARRGVRDGYRAAAGVLCGDTVLMTLSAAGVASLLQANAVLFGIVKYAGAGYLTWLAVGMLRAALSMWRTRREKDVADGVAEVAPGERPYRRALVVSLLNPKAILFFVAFFVQFVDPAYAYPALSFVVLGTLAQIASVLYLSALIFGGTRLAAAFRRRRRLSAGATSAAGVLFLGFAAKLTLAA</sequence>
<feature type="transmembrane region" description="Helical" evidence="7">
    <location>
        <begin position="124"/>
        <end position="146"/>
    </location>
</feature>
<dbReference type="Proteomes" id="UP000316215">
    <property type="component" value="Chromosome"/>
</dbReference>
<evidence type="ECO:0000256" key="1">
    <source>
        <dbReference type="ARBA" id="ARBA00004651"/>
    </source>
</evidence>
<dbReference type="Pfam" id="PF01810">
    <property type="entry name" value="LysE"/>
    <property type="match status" value="1"/>
</dbReference>
<dbReference type="NCBIfam" id="NF008201">
    <property type="entry name" value="PRK10958.1"/>
    <property type="match status" value="1"/>
</dbReference>
<dbReference type="GO" id="GO:0015190">
    <property type="term" value="F:L-leucine transmembrane transporter activity"/>
    <property type="evidence" value="ECO:0007669"/>
    <property type="project" value="TreeGrafter"/>
</dbReference>
<keyword evidence="3" id="KW-1003">Cell membrane</keyword>
<keyword evidence="6 7" id="KW-0472">Membrane</keyword>
<dbReference type="GO" id="GO:0015820">
    <property type="term" value="P:L-leucine transport"/>
    <property type="evidence" value="ECO:0007669"/>
    <property type="project" value="TreeGrafter"/>
</dbReference>
<dbReference type="AlphaFoldDB" id="A0A514JPZ5"/>
<gene>
    <name evidence="8" type="ORF">CD934_12380</name>
</gene>
<evidence type="ECO:0000256" key="6">
    <source>
        <dbReference type="ARBA" id="ARBA00023136"/>
    </source>
</evidence>
<evidence type="ECO:0000256" key="2">
    <source>
        <dbReference type="ARBA" id="ARBA00007928"/>
    </source>
</evidence>
<proteinExistence type="inferred from homology"/>
<name>A0A514JPZ5_9ACTN</name>
<feature type="transmembrane region" description="Helical" evidence="7">
    <location>
        <begin position="45"/>
        <end position="66"/>
    </location>
</feature>
<dbReference type="EMBL" id="CP022310">
    <property type="protein sequence ID" value="QDI69411.1"/>
    <property type="molecule type" value="Genomic_DNA"/>
</dbReference>
<comment type="similarity">
    <text evidence="2">Belongs to the Rht family.</text>
</comment>
<evidence type="ECO:0000313" key="8">
    <source>
        <dbReference type="EMBL" id="QDI69411.1"/>
    </source>
</evidence>